<dbReference type="GO" id="GO:0019346">
    <property type="term" value="P:transsulfuration"/>
    <property type="evidence" value="ECO:0007669"/>
    <property type="project" value="InterPro"/>
</dbReference>
<dbReference type="InterPro" id="IPR015421">
    <property type="entry name" value="PyrdxlP-dep_Trfase_major"/>
</dbReference>
<comment type="cofactor">
    <cofactor evidence="1 3">
        <name>pyridoxal 5'-phosphate</name>
        <dbReference type="ChEBI" id="CHEBI:597326"/>
    </cofactor>
</comment>
<dbReference type="Pfam" id="PF01053">
    <property type="entry name" value="Cys_Met_Meta_PP"/>
    <property type="match status" value="1"/>
</dbReference>
<dbReference type="OrthoDB" id="10047078at2759"/>
<comment type="caution">
    <text evidence="5">The sequence shown here is derived from an EMBL/GenBank/DDBJ whole genome shotgun (WGS) entry which is preliminary data.</text>
</comment>
<gene>
    <name evidence="5" type="primary">STR2</name>
    <name evidence="5" type="ORF">H4R34_003636</name>
</gene>
<organism evidence="5 6">
    <name type="scientific">Dimargaris verticillata</name>
    <dbReference type="NCBI Taxonomy" id="2761393"/>
    <lineage>
        <taxon>Eukaryota</taxon>
        <taxon>Fungi</taxon>
        <taxon>Fungi incertae sedis</taxon>
        <taxon>Zoopagomycota</taxon>
        <taxon>Kickxellomycotina</taxon>
        <taxon>Dimargaritomycetes</taxon>
        <taxon>Dimargaritales</taxon>
        <taxon>Dimargaritaceae</taxon>
        <taxon>Dimargaris</taxon>
    </lineage>
</organism>
<dbReference type="InterPro" id="IPR051750">
    <property type="entry name" value="Trans-sulfuration_enzymes"/>
</dbReference>
<keyword evidence="2 3" id="KW-0663">Pyridoxal phosphate</keyword>
<evidence type="ECO:0000313" key="6">
    <source>
        <dbReference type="Proteomes" id="UP001151582"/>
    </source>
</evidence>
<evidence type="ECO:0000256" key="1">
    <source>
        <dbReference type="ARBA" id="ARBA00001933"/>
    </source>
</evidence>
<dbReference type="FunFam" id="3.90.1150.10:FF:000063">
    <property type="entry name" value="Probable cystathionine gamma-synthase"/>
    <property type="match status" value="1"/>
</dbReference>
<dbReference type="Proteomes" id="UP001151582">
    <property type="component" value="Unassembled WGS sequence"/>
</dbReference>
<keyword evidence="6" id="KW-1185">Reference proteome</keyword>
<dbReference type="PANTHER" id="PTHR42699:SF1">
    <property type="entry name" value="CYSTATHIONINE GAMMA-SYNTHASE-RELATED"/>
    <property type="match status" value="1"/>
</dbReference>
<evidence type="ECO:0000313" key="5">
    <source>
        <dbReference type="EMBL" id="KAJ1977305.1"/>
    </source>
</evidence>
<dbReference type="Gene3D" id="3.40.640.10">
    <property type="entry name" value="Type I PLP-dependent aspartate aminotransferase-like (Major domain)"/>
    <property type="match status" value="1"/>
</dbReference>
<accession>A0A9W8B5R0</accession>
<dbReference type="GO" id="GO:0003962">
    <property type="term" value="F:cystathionine gamma-synthase activity"/>
    <property type="evidence" value="ECO:0007669"/>
    <property type="project" value="UniProtKB-EC"/>
</dbReference>
<dbReference type="EMBL" id="JANBQB010000359">
    <property type="protein sequence ID" value="KAJ1977305.1"/>
    <property type="molecule type" value="Genomic_DNA"/>
</dbReference>
<dbReference type="GO" id="GO:0030170">
    <property type="term" value="F:pyridoxal phosphate binding"/>
    <property type="evidence" value="ECO:0007669"/>
    <property type="project" value="InterPro"/>
</dbReference>
<evidence type="ECO:0000256" key="3">
    <source>
        <dbReference type="RuleBase" id="RU362118"/>
    </source>
</evidence>
<dbReference type="Gene3D" id="3.90.1150.10">
    <property type="entry name" value="Aspartate Aminotransferase, domain 1"/>
    <property type="match status" value="1"/>
</dbReference>
<proteinExistence type="inferred from homology"/>
<sequence length="555" mass="61996">MFEAKFAQPTERCLVLPSARIAEQCREFVNKFYSPVTQSDHEVGAEDNVRVVEYTVLPGRLFAPNDARSLPVHLYGVLFPAEAAAVAKLFWQHSGEIISSRLAEHCLKVLKHLEGPRSTPASPPPAAPTQATDPTYRDNKAMWSPRFGHPRYSRLGIAKSGSPMPTPLFAPDDEPTVPLEDASEYMEMRYGRNVDIVRARDCKAQLRHRIAEAVYEGHVNTAASATNPADAADNVYMFPTGMGAIFNAHRFLRQALGMQRQSACFGFPYTDTLKILQKFGPGCYFFGHGEDKDYTDLEAVAKEHYDRGEPLLAVFCECPGNPLLKTPDLPRLRALADAYGFAIVVDETIGSFVNINTFSYADVIVTSLTKVFSGDSNAMGGSLVLNPCYKYYRVLKQAADDLYEDVFWCEDAIFMERNSRTFRERVAKINRNAETLADFLAQHPLVDKLFYPKYTLRENYEQLRLPQGGYGGLLSLVLKRPESAQEFYNALCCAKGPSLGTNFTLSSPYTLLAHYTELEWAESYGVSRYLVRCSIGLEHEQALVAAFRAALDAVE</sequence>
<dbReference type="PANTHER" id="PTHR42699">
    <property type="match status" value="1"/>
</dbReference>
<reference evidence="5" key="1">
    <citation type="submission" date="2022-07" db="EMBL/GenBank/DDBJ databases">
        <title>Phylogenomic reconstructions and comparative analyses of Kickxellomycotina fungi.</title>
        <authorList>
            <person name="Reynolds N.K."/>
            <person name="Stajich J.E."/>
            <person name="Barry K."/>
            <person name="Grigoriev I.V."/>
            <person name="Crous P."/>
            <person name="Smith M.E."/>
        </authorList>
    </citation>
    <scope>NUCLEOTIDE SEQUENCE</scope>
    <source>
        <strain evidence="5">RSA 567</strain>
    </source>
</reference>
<dbReference type="EC" id="2.5.1.48" evidence="5"/>
<feature type="region of interest" description="Disordered" evidence="4">
    <location>
        <begin position="114"/>
        <end position="138"/>
    </location>
</feature>
<comment type="similarity">
    <text evidence="3">Belongs to the trans-sulfuration enzymes family.</text>
</comment>
<dbReference type="SUPFAM" id="SSF53383">
    <property type="entry name" value="PLP-dependent transferases"/>
    <property type="match status" value="1"/>
</dbReference>
<dbReference type="InterPro" id="IPR015422">
    <property type="entry name" value="PyrdxlP-dep_Trfase_small"/>
</dbReference>
<dbReference type="InterPro" id="IPR000277">
    <property type="entry name" value="Cys/Met-Metab_PyrdxlP-dep_enz"/>
</dbReference>
<dbReference type="AlphaFoldDB" id="A0A9W8B5R0"/>
<dbReference type="InterPro" id="IPR015424">
    <property type="entry name" value="PyrdxlP-dep_Trfase"/>
</dbReference>
<evidence type="ECO:0000256" key="2">
    <source>
        <dbReference type="ARBA" id="ARBA00022898"/>
    </source>
</evidence>
<evidence type="ECO:0000256" key="4">
    <source>
        <dbReference type="SAM" id="MobiDB-lite"/>
    </source>
</evidence>
<protein>
    <submittedName>
        <fullName evidence="5">Cystathionine gamma-synthase</fullName>
        <ecNumber evidence="5">2.5.1.48</ecNumber>
    </submittedName>
</protein>
<keyword evidence="5" id="KW-0808">Transferase</keyword>
<name>A0A9W8B5R0_9FUNG</name>